<dbReference type="Proteomes" id="UP000521676">
    <property type="component" value="Unassembled WGS sequence"/>
</dbReference>
<evidence type="ECO:0000313" key="2">
    <source>
        <dbReference type="EMBL" id="NWJ47845.1"/>
    </source>
</evidence>
<protein>
    <submittedName>
        <fullName evidence="2">CoA transferase</fullName>
    </submittedName>
</protein>
<dbReference type="PANTHER" id="PTHR48207">
    <property type="entry name" value="SUCCINATE--HYDROXYMETHYLGLUTARATE COA-TRANSFERASE"/>
    <property type="match status" value="1"/>
</dbReference>
<dbReference type="GO" id="GO:0008410">
    <property type="term" value="F:CoA-transferase activity"/>
    <property type="evidence" value="ECO:0007669"/>
    <property type="project" value="TreeGrafter"/>
</dbReference>
<name>A0A8T7M6S2_9CHLR</name>
<dbReference type="PANTHER" id="PTHR48207:SF3">
    <property type="entry name" value="SUCCINATE--HYDROXYMETHYLGLUTARATE COA-TRANSFERASE"/>
    <property type="match status" value="1"/>
</dbReference>
<dbReference type="InterPro" id="IPR003673">
    <property type="entry name" value="CoA-Trfase_fam_III"/>
</dbReference>
<dbReference type="RefSeq" id="WP_341471622.1">
    <property type="nucleotide sequence ID" value="NZ_CP128400.1"/>
</dbReference>
<dbReference type="InterPro" id="IPR044855">
    <property type="entry name" value="CoA-Trfase_III_dom3_sf"/>
</dbReference>
<dbReference type="SUPFAM" id="SSF89796">
    <property type="entry name" value="CoA-transferase family III (CaiB/BaiF)"/>
    <property type="match status" value="1"/>
</dbReference>
<dbReference type="InterPro" id="IPR023606">
    <property type="entry name" value="CoA-Trfase_III_dom_1_sf"/>
</dbReference>
<evidence type="ECO:0000313" key="5">
    <source>
        <dbReference type="Proteomes" id="UP001431572"/>
    </source>
</evidence>
<dbReference type="Gene3D" id="3.40.50.10540">
    <property type="entry name" value="Crotonobetainyl-coa:carnitine coa-transferase, domain 1"/>
    <property type="match status" value="1"/>
</dbReference>
<accession>A0A8T7M6S2</accession>
<keyword evidence="5" id="KW-1185">Reference proteome</keyword>
<keyword evidence="1 2" id="KW-0808">Transferase</keyword>
<organism evidence="2 4">
    <name type="scientific">Candidatus Chlorohelix allophototropha</name>
    <dbReference type="NCBI Taxonomy" id="3003348"/>
    <lineage>
        <taxon>Bacteria</taxon>
        <taxon>Bacillati</taxon>
        <taxon>Chloroflexota</taxon>
        <taxon>Chloroflexia</taxon>
        <taxon>Candidatus Chloroheliales</taxon>
        <taxon>Candidatus Chloroheliaceae</taxon>
        <taxon>Candidatus Chlorohelix</taxon>
    </lineage>
</organism>
<dbReference type="EMBL" id="CP128400">
    <property type="protein sequence ID" value="WJW69749.1"/>
    <property type="molecule type" value="Genomic_DNA"/>
</dbReference>
<dbReference type="Gene3D" id="3.30.1540.10">
    <property type="entry name" value="formyl-coa transferase, domain 3"/>
    <property type="match status" value="1"/>
</dbReference>
<evidence type="ECO:0000313" key="4">
    <source>
        <dbReference type="Proteomes" id="UP000521676"/>
    </source>
</evidence>
<proteinExistence type="predicted"/>
<dbReference type="Pfam" id="PF02515">
    <property type="entry name" value="CoA_transf_3"/>
    <property type="match status" value="1"/>
</dbReference>
<reference evidence="3" key="2">
    <citation type="journal article" date="2024" name="Nature">
        <title>Anoxygenic phototroph of the Chloroflexota uses a type I reaction centre.</title>
        <authorList>
            <person name="Tsuji J.M."/>
            <person name="Shaw N.A."/>
            <person name="Nagashima S."/>
            <person name="Venkiteswaran J.J."/>
            <person name="Schiff S.L."/>
            <person name="Watanabe T."/>
            <person name="Fukui M."/>
            <person name="Hanada S."/>
            <person name="Tank M."/>
            <person name="Neufeld J.D."/>
        </authorList>
    </citation>
    <scope>NUCLEOTIDE SEQUENCE</scope>
    <source>
        <strain evidence="3">L227-S17</strain>
    </source>
</reference>
<reference evidence="2 4" key="1">
    <citation type="submission" date="2020-06" db="EMBL/GenBank/DDBJ databases">
        <title>Anoxygenic phototrophic Chloroflexota member uses a Type I reaction center.</title>
        <authorList>
            <person name="Tsuji J.M."/>
            <person name="Shaw N.A."/>
            <person name="Nagashima S."/>
            <person name="Venkiteswaran J."/>
            <person name="Schiff S.L."/>
            <person name="Hanada S."/>
            <person name="Tank M."/>
            <person name="Neufeld J.D."/>
        </authorList>
    </citation>
    <scope>NUCLEOTIDE SEQUENCE [LARGE SCALE GENOMIC DNA]</scope>
    <source>
        <strain evidence="2">L227-S17</strain>
    </source>
</reference>
<evidence type="ECO:0000256" key="1">
    <source>
        <dbReference type="ARBA" id="ARBA00022679"/>
    </source>
</evidence>
<dbReference type="Proteomes" id="UP001431572">
    <property type="component" value="Chromosome 2"/>
</dbReference>
<sequence>MPKALEGVKILDLSRILAGPYCTQILGDLGAEIIKVEQPGLGDGSRAWGPPFAGGEAAYYLCVNRNKRSITLNLKKEKGRDLLRKLVKEADVLVENFKFGDMASMGLDYESLNKLNPSLIYCTISGYGSVGPYKERPGYDFVLQAETGIMSITGEAEGDPMKVGVALVDITTGLYAANAILAALFARERSPEKRGQKVEVSLYECALAWLANIASSYLVTDKLPLRYGNAHATVVPYQPFHTADTSIAVGIGTDNQFAKFCKLAGCSELAEDPRFKENQNRVRNREMLVPLLQAIFLNRPTAEWLKLMIATDIPAGAINTLDRVFSDPHTLALEIVKEIEHPTAGILKVVGSPIHMSETPPTIKYAPPLLGQHTAQILAELGYSPLQMEELKNEGIL</sequence>
<evidence type="ECO:0000313" key="3">
    <source>
        <dbReference type="EMBL" id="WJW69749.1"/>
    </source>
</evidence>
<gene>
    <name evidence="2" type="ORF">HXX08_18485</name>
    <name evidence="3" type="ORF">OZ401_003379</name>
</gene>
<dbReference type="EMBL" id="JACATZ010000003">
    <property type="protein sequence ID" value="NWJ47845.1"/>
    <property type="molecule type" value="Genomic_DNA"/>
</dbReference>
<dbReference type="AlphaFoldDB" id="A0A8T7M6S2"/>
<dbReference type="InterPro" id="IPR050483">
    <property type="entry name" value="CoA-transferase_III_domain"/>
</dbReference>